<protein>
    <submittedName>
        <fullName evidence="1">Uncharacterized protein</fullName>
    </submittedName>
</protein>
<comment type="caution">
    <text evidence="1">The sequence shown here is derived from an EMBL/GenBank/DDBJ whole genome shotgun (WGS) entry which is preliminary data.</text>
</comment>
<keyword evidence="2" id="KW-1185">Reference proteome</keyword>
<dbReference type="Proteomes" id="UP000241190">
    <property type="component" value="Unassembled WGS sequence"/>
</dbReference>
<dbReference type="EMBL" id="PYOP01000029">
    <property type="protein sequence ID" value="PSW93236.1"/>
    <property type="molecule type" value="Genomic_DNA"/>
</dbReference>
<gene>
    <name evidence="1" type="ORF">C9J52_15720</name>
</gene>
<evidence type="ECO:0000313" key="2">
    <source>
        <dbReference type="Proteomes" id="UP000241190"/>
    </source>
</evidence>
<accession>A0ABX5GPY0</accession>
<proteinExistence type="predicted"/>
<dbReference type="RefSeq" id="WP_045037989.1">
    <property type="nucleotide sequence ID" value="NZ_JZSR01000031.1"/>
</dbReference>
<sequence>MVKNLDIIFTCYIRVYQYIDEGVADQLRAKLHSEVFDEQILARKSKLREPLSTKLMRAWQSNVKYHNLSNHAYIEIERCFLEADKQKEKQQTITTEVDNVLLLGARLFSWLILQDEVRATLHQLDYSEWDKLLC</sequence>
<name>A0ABX5GPY0_9GAMM</name>
<organism evidence="1 2">
    <name type="scientific">Photobacterium iliopiscarium</name>
    <dbReference type="NCBI Taxonomy" id="56192"/>
    <lineage>
        <taxon>Bacteria</taxon>
        <taxon>Pseudomonadati</taxon>
        <taxon>Pseudomonadota</taxon>
        <taxon>Gammaproteobacteria</taxon>
        <taxon>Vibrionales</taxon>
        <taxon>Vibrionaceae</taxon>
        <taxon>Photobacterium</taxon>
    </lineage>
</organism>
<reference evidence="1 2" key="1">
    <citation type="submission" date="2018-03" db="EMBL/GenBank/DDBJ databases">
        <title>Whole genome sequencing of Histamine producing bacteria.</title>
        <authorList>
            <person name="Butler K."/>
        </authorList>
    </citation>
    <scope>NUCLEOTIDE SEQUENCE [LARGE SCALE GENOMIC DNA]</scope>
    <source>
        <strain evidence="1 2">ATCC 51761</strain>
    </source>
</reference>
<evidence type="ECO:0000313" key="1">
    <source>
        <dbReference type="EMBL" id="PSW93236.1"/>
    </source>
</evidence>